<evidence type="ECO:0000256" key="1">
    <source>
        <dbReference type="SAM" id="MobiDB-lite"/>
    </source>
</evidence>
<keyword evidence="3" id="KW-1185">Reference proteome</keyword>
<proteinExistence type="predicted"/>
<gene>
    <name evidence="2" type="ORF">CONCODRAFT_7034</name>
</gene>
<feature type="non-terminal residue" evidence="2">
    <location>
        <position position="406"/>
    </location>
</feature>
<dbReference type="InterPro" id="IPR038765">
    <property type="entry name" value="Papain-like_cys_pep_sf"/>
</dbReference>
<dbReference type="Proteomes" id="UP000070444">
    <property type="component" value="Unassembled WGS sequence"/>
</dbReference>
<name>A0A137P604_CONC2</name>
<evidence type="ECO:0000313" key="3">
    <source>
        <dbReference type="Proteomes" id="UP000070444"/>
    </source>
</evidence>
<sequence length="406" mass="46901">MNSVKNSSSDKLITVQNSITEDFSQCAFDISTSILVYKTYGTKCQQLSSNVIYSAMFYTTTFEDDILEIYIQFTNSEHHNIIQFYSILSAYITQLFPKSENFSNYLNGLYTKALNNSTSSSKEHYIDLDISSLPKSTSTFNLVKNKNTTYLFERCPVVKLSYLEINSDIRIVKTEGGFFILVQNALIQKIVNLKCYKVPTKLEFEILLSIALENIGRNNYEDLVFKSREVGNNQYPYDSGFEYLINARHLNVAIQYIINNPHFHLFFETISSIDNLKFSYHIYPLLCATNLLFQCLRLRVSSDKYINEYREVIFAYSRILENYDQRNSSEFLQCFLSDLNEEFLNYFSNCPIYSATVIPTKSDAIEAFQLLNNGNFSSLSLESDSTRAKCENSRKSEPNSLQKKNL</sequence>
<dbReference type="AlphaFoldDB" id="A0A137P604"/>
<protein>
    <submittedName>
        <fullName evidence="2">Uncharacterized protein</fullName>
    </submittedName>
</protein>
<organism evidence="2 3">
    <name type="scientific">Conidiobolus coronatus (strain ATCC 28846 / CBS 209.66 / NRRL 28638)</name>
    <name type="common">Delacroixia coronata</name>
    <dbReference type="NCBI Taxonomy" id="796925"/>
    <lineage>
        <taxon>Eukaryota</taxon>
        <taxon>Fungi</taxon>
        <taxon>Fungi incertae sedis</taxon>
        <taxon>Zoopagomycota</taxon>
        <taxon>Entomophthoromycotina</taxon>
        <taxon>Entomophthoromycetes</taxon>
        <taxon>Entomophthorales</taxon>
        <taxon>Ancylistaceae</taxon>
        <taxon>Conidiobolus</taxon>
    </lineage>
</organism>
<accession>A0A137P604</accession>
<dbReference type="SUPFAM" id="SSF54001">
    <property type="entry name" value="Cysteine proteinases"/>
    <property type="match status" value="1"/>
</dbReference>
<dbReference type="Gene3D" id="3.90.70.10">
    <property type="entry name" value="Cysteine proteinases"/>
    <property type="match status" value="1"/>
</dbReference>
<evidence type="ECO:0000313" key="2">
    <source>
        <dbReference type="EMBL" id="KXN70409.1"/>
    </source>
</evidence>
<feature type="region of interest" description="Disordered" evidence="1">
    <location>
        <begin position="387"/>
        <end position="406"/>
    </location>
</feature>
<dbReference type="EMBL" id="KQ964503">
    <property type="protein sequence ID" value="KXN70409.1"/>
    <property type="molecule type" value="Genomic_DNA"/>
</dbReference>
<feature type="compositionally biased region" description="Basic and acidic residues" evidence="1">
    <location>
        <begin position="387"/>
        <end position="397"/>
    </location>
</feature>
<reference evidence="2 3" key="1">
    <citation type="journal article" date="2015" name="Genome Biol. Evol.">
        <title>Phylogenomic analyses indicate that early fungi evolved digesting cell walls of algal ancestors of land plants.</title>
        <authorList>
            <person name="Chang Y."/>
            <person name="Wang S."/>
            <person name="Sekimoto S."/>
            <person name="Aerts A.L."/>
            <person name="Choi C."/>
            <person name="Clum A."/>
            <person name="LaButti K.M."/>
            <person name="Lindquist E.A."/>
            <person name="Yee Ngan C."/>
            <person name="Ohm R.A."/>
            <person name="Salamov A.A."/>
            <person name="Grigoriev I.V."/>
            <person name="Spatafora J.W."/>
            <person name="Berbee M.L."/>
        </authorList>
    </citation>
    <scope>NUCLEOTIDE SEQUENCE [LARGE SCALE GENOMIC DNA]</scope>
    <source>
        <strain evidence="2 3">NRRL 28638</strain>
    </source>
</reference>